<dbReference type="EMBL" id="BMLK01000009">
    <property type="protein sequence ID" value="GGN50773.1"/>
    <property type="molecule type" value="Genomic_DNA"/>
</dbReference>
<dbReference type="InterPro" id="IPR007688">
    <property type="entry name" value="Conjugal_tfr_TrbL/VirB6"/>
</dbReference>
<comment type="caution">
    <text evidence="8">The sequence shown here is derived from an EMBL/GenBank/DDBJ whole genome shotgun (WGS) entry which is preliminary data.</text>
</comment>
<dbReference type="Proteomes" id="UP000605099">
    <property type="component" value="Unassembled WGS sequence"/>
</dbReference>
<comment type="similarity">
    <text evidence="2">Belongs to the TrbL/VirB6 family.</text>
</comment>
<feature type="transmembrane region" description="Helical" evidence="7">
    <location>
        <begin position="223"/>
        <end position="252"/>
    </location>
</feature>
<comment type="subcellular location">
    <subcellularLocation>
        <location evidence="1">Membrane</location>
        <topology evidence="1">Multi-pass membrane protein</topology>
    </subcellularLocation>
</comment>
<dbReference type="Pfam" id="PF04610">
    <property type="entry name" value="TrbL"/>
    <property type="match status" value="1"/>
</dbReference>
<feature type="compositionally biased region" description="Low complexity" evidence="6">
    <location>
        <begin position="320"/>
        <end position="329"/>
    </location>
</feature>
<protein>
    <recommendedName>
        <fullName evidence="10">Type VI secretion protein</fullName>
    </recommendedName>
</protein>
<sequence>MMAGACDQLTEVASAGVAPALRAVDCVANEMAASAFGRLFGAGGAMAPVLTILLTLYIAFFAYSLLTGRSALGVSALTPRMLRVGVVLTFATSWIAYQSVVWNLALGGPDWIAGILMGVKGSATTIFGDRIDIVFGAISDIASNGAGQGGEGGGQAAAAAGAGMLTPETIMWMGALLLLLGTVGVLLTARIALAVLLAIGPIFVVLALFNGTRGLTAGWLRGLALTAITPLFVVLGGGITLELLVPIISGLVQSAALGEIDGRAAMAFFLVAAVHVALMIMVVKVAATMAAGWKVFGLAGEEGERGARGGQESPAPAPAAPAQAYATPAHQSRTSGIATAGASAMAEAPAQDGGGARASERRTVITQVSGGGIEPLRSGDNAARTRGIGSRFRSASNDAGRLPVKEKTR</sequence>
<keyword evidence="5 7" id="KW-0472">Membrane</keyword>
<feature type="transmembrane region" description="Helical" evidence="7">
    <location>
        <begin position="170"/>
        <end position="187"/>
    </location>
</feature>
<evidence type="ECO:0000256" key="7">
    <source>
        <dbReference type="SAM" id="Phobius"/>
    </source>
</evidence>
<name>A0ABQ2JN02_9SPHN</name>
<gene>
    <name evidence="8" type="ORF">GCM10011349_22720</name>
</gene>
<feature type="transmembrane region" description="Helical" evidence="7">
    <location>
        <begin position="264"/>
        <end position="287"/>
    </location>
</feature>
<evidence type="ECO:0000313" key="8">
    <source>
        <dbReference type="EMBL" id="GGN50773.1"/>
    </source>
</evidence>
<keyword evidence="4 7" id="KW-1133">Transmembrane helix</keyword>
<evidence type="ECO:0008006" key="10">
    <source>
        <dbReference type="Google" id="ProtNLM"/>
    </source>
</evidence>
<evidence type="ECO:0000256" key="6">
    <source>
        <dbReference type="SAM" id="MobiDB-lite"/>
    </source>
</evidence>
<keyword evidence="9" id="KW-1185">Reference proteome</keyword>
<evidence type="ECO:0000256" key="3">
    <source>
        <dbReference type="ARBA" id="ARBA00022692"/>
    </source>
</evidence>
<reference evidence="9" key="1">
    <citation type="journal article" date="2019" name="Int. J. Syst. Evol. Microbiol.">
        <title>The Global Catalogue of Microorganisms (GCM) 10K type strain sequencing project: providing services to taxonomists for standard genome sequencing and annotation.</title>
        <authorList>
            <consortium name="The Broad Institute Genomics Platform"/>
            <consortium name="The Broad Institute Genome Sequencing Center for Infectious Disease"/>
            <person name="Wu L."/>
            <person name="Ma J."/>
        </authorList>
    </citation>
    <scope>NUCLEOTIDE SEQUENCE [LARGE SCALE GENOMIC DNA]</scope>
    <source>
        <strain evidence="9">CGMCC 1.6784</strain>
    </source>
</reference>
<keyword evidence="3 7" id="KW-0812">Transmembrane</keyword>
<feature type="transmembrane region" description="Helical" evidence="7">
    <location>
        <begin position="39"/>
        <end position="63"/>
    </location>
</feature>
<feature type="transmembrane region" description="Helical" evidence="7">
    <location>
        <begin position="84"/>
        <end position="105"/>
    </location>
</feature>
<feature type="transmembrane region" description="Helical" evidence="7">
    <location>
        <begin position="193"/>
        <end position="211"/>
    </location>
</feature>
<organism evidence="8 9">
    <name type="scientific">Novosphingobium indicum</name>
    <dbReference type="NCBI Taxonomy" id="462949"/>
    <lineage>
        <taxon>Bacteria</taxon>
        <taxon>Pseudomonadati</taxon>
        <taxon>Pseudomonadota</taxon>
        <taxon>Alphaproteobacteria</taxon>
        <taxon>Sphingomonadales</taxon>
        <taxon>Sphingomonadaceae</taxon>
        <taxon>Novosphingobium</taxon>
    </lineage>
</organism>
<proteinExistence type="inferred from homology"/>
<evidence type="ECO:0000256" key="5">
    <source>
        <dbReference type="ARBA" id="ARBA00023136"/>
    </source>
</evidence>
<evidence type="ECO:0000313" key="9">
    <source>
        <dbReference type="Proteomes" id="UP000605099"/>
    </source>
</evidence>
<evidence type="ECO:0000256" key="4">
    <source>
        <dbReference type="ARBA" id="ARBA00022989"/>
    </source>
</evidence>
<feature type="region of interest" description="Disordered" evidence="6">
    <location>
        <begin position="303"/>
        <end position="409"/>
    </location>
</feature>
<accession>A0ABQ2JN02</accession>
<evidence type="ECO:0000256" key="2">
    <source>
        <dbReference type="ARBA" id="ARBA00007802"/>
    </source>
</evidence>
<evidence type="ECO:0000256" key="1">
    <source>
        <dbReference type="ARBA" id="ARBA00004141"/>
    </source>
</evidence>